<proteinExistence type="predicted"/>
<evidence type="ECO:0000313" key="1">
    <source>
        <dbReference type="EMBL" id="RFU70078.1"/>
    </source>
</evidence>
<evidence type="ECO:0000313" key="2">
    <source>
        <dbReference type="Proteomes" id="UP000264541"/>
    </source>
</evidence>
<reference evidence="1 2" key="1">
    <citation type="submission" date="2018-08" db="EMBL/GenBank/DDBJ databases">
        <title>Bacillus chawlae sp. nov., Bacillus glennii sp. nov., and Bacillus saganii sp. nov. Isolated from the Vehicle Assembly Building at Kennedy Space Center where the Viking Spacecraft were Assembled.</title>
        <authorList>
            <person name="Seuylemezian A."/>
            <person name="Vaishampayan P."/>
        </authorList>
    </citation>
    <scope>NUCLEOTIDE SEQUENCE [LARGE SCALE GENOMIC DNA]</scope>
    <source>
        <strain evidence="1 2">V47-23a</strain>
    </source>
</reference>
<comment type="caution">
    <text evidence="1">The sequence shown here is derived from an EMBL/GenBank/DDBJ whole genome shotgun (WGS) entry which is preliminary data.</text>
</comment>
<dbReference type="AlphaFoldDB" id="A0A372LQG6"/>
<dbReference type="Proteomes" id="UP000264541">
    <property type="component" value="Unassembled WGS sequence"/>
</dbReference>
<keyword evidence="2" id="KW-1185">Reference proteome</keyword>
<organism evidence="1 2">
    <name type="scientific">Peribacillus saganii</name>
    <dbReference type="NCBI Taxonomy" id="2303992"/>
    <lineage>
        <taxon>Bacteria</taxon>
        <taxon>Bacillati</taxon>
        <taxon>Bacillota</taxon>
        <taxon>Bacilli</taxon>
        <taxon>Bacillales</taxon>
        <taxon>Bacillaceae</taxon>
        <taxon>Peribacillus</taxon>
    </lineage>
</organism>
<gene>
    <name evidence="1" type="ORF">D0469_07805</name>
</gene>
<name>A0A372LQG6_9BACI</name>
<dbReference type="EMBL" id="QVTE01000017">
    <property type="protein sequence ID" value="RFU70078.1"/>
    <property type="molecule type" value="Genomic_DNA"/>
</dbReference>
<protein>
    <submittedName>
        <fullName evidence="1">Uncharacterized protein</fullName>
    </submittedName>
</protein>
<accession>A0A372LQG6</accession>
<sequence>MSSCSSQHLFPQENKAPTHRTFQPIADVPLLRALSLFYSGEEGVRLLENASAISRAVLIRRIQFKVLWEKRVKGDPAGRDAPRRLPNRH</sequence>